<reference evidence="14 15" key="2">
    <citation type="submission" date="2019-01" db="EMBL/GenBank/DDBJ databases">
        <authorList>
            <person name="Li Y."/>
        </authorList>
    </citation>
    <scope>NUCLEOTIDE SEQUENCE [LARGE SCALE GENOMIC DNA]</scope>
    <source>
        <strain evidence="14 15">2D-5</strain>
    </source>
</reference>
<evidence type="ECO:0000256" key="7">
    <source>
        <dbReference type="ARBA" id="ARBA00022777"/>
    </source>
</evidence>
<dbReference type="EMBL" id="SAUW01000004">
    <property type="protein sequence ID" value="RWR13768.1"/>
    <property type="molecule type" value="Genomic_DNA"/>
</dbReference>
<comment type="function">
    <text evidence="10">Catalyzes the transfer of pyrophosphate from adenosine triphosphate (ATP) to 6-hydroxymethyl-7,8-dihydropterin, an enzymatic step in folate biosynthesis pathway.</text>
</comment>
<evidence type="ECO:0000256" key="10">
    <source>
        <dbReference type="ARBA" id="ARBA00029409"/>
    </source>
</evidence>
<comment type="similarity">
    <text evidence="2">Belongs to the HPPK family.</text>
</comment>
<evidence type="ECO:0000256" key="6">
    <source>
        <dbReference type="ARBA" id="ARBA00022741"/>
    </source>
</evidence>
<evidence type="ECO:0000256" key="5">
    <source>
        <dbReference type="ARBA" id="ARBA00022679"/>
    </source>
</evidence>
<evidence type="ECO:0000256" key="9">
    <source>
        <dbReference type="ARBA" id="ARBA00022909"/>
    </source>
</evidence>
<comment type="caution">
    <text evidence="14">The sequence shown here is derived from an EMBL/GenBank/DDBJ whole genome shotgun (WGS) entry which is preliminary data.</text>
</comment>
<dbReference type="InterPro" id="IPR035907">
    <property type="entry name" value="Hppk_sf"/>
</dbReference>
<evidence type="ECO:0000256" key="8">
    <source>
        <dbReference type="ARBA" id="ARBA00022840"/>
    </source>
</evidence>
<dbReference type="Pfam" id="PF01288">
    <property type="entry name" value="HPPK"/>
    <property type="match status" value="1"/>
</dbReference>
<dbReference type="GO" id="GO:0003848">
    <property type="term" value="F:2-amino-4-hydroxy-6-hydroxymethyldihydropteridine diphosphokinase activity"/>
    <property type="evidence" value="ECO:0007669"/>
    <property type="project" value="UniProtKB-EC"/>
</dbReference>
<proteinExistence type="inferred from homology"/>
<evidence type="ECO:0000313" key="14">
    <source>
        <dbReference type="EMBL" id="RWR13768.1"/>
    </source>
</evidence>
<dbReference type="CDD" id="cd00483">
    <property type="entry name" value="HPPK"/>
    <property type="match status" value="1"/>
</dbReference>
<evidence type="ECO:0000256" key="2">
    <source>
        <dbReference type="ARBA" id="ARBA00005810"/>
    </source>
</evidence>
<dbReference type="GO" id="GO:0016301">
    <property type="term" value="F:kinase activity"/>
    <property type="evidence" value="ECO:0007669"/>
    <property type="project" value="UniProtKB-KW"/>
</dbReference>
<dbReference type="GO" id="GO:0046656">
    <property type="term" value="P:folic acid biosynthetic process"/>
    <property type="evidence" value="ECO:0007669"/>
    <property type="project" value="UniProtKB-KW"/>
</dbReference>
<dbReference type="Proteomes" id="UP000285710">
    <property type="component" value="Unassembled WGS sequence"/>
</dbReference>
<dbReference type="UniPathway" id="UPA00077">
    <property type="reaction ID" value="UER00155"/>
</dbReference>
<keyword evidence="8" id="KW-0067">ATP-binding</keyword>
<organism evidence="14 15">
    <name type="scientific">Paenirhodobacter populi</name>
    <dbReference type="NCBI Taxonomy" id="2306993"/>
    <lineage>
        <taxon>Bacteria</taxon>
        <taxon>Pseudomonadati</taxon>
        <taxon>Pseudomonadota</taxon>
        <taxon>Alphaproteobacteria</taxon>
        <taxon>Rhodobacterales</taxon>
        <taxon>Rhodobacter group</taxon>
        <taxon>Paenirhodobacter</taxon>
    </lineage>
</organism>
<dbReference type="Gene3D" id="3.30.70.560">
    <property type="entry name" value="7,8-Dihydro-6-hydroxymethylpterin-pyrophosphokinase HPPK"/>
    <property type="match status" value="1"/>
</dbReference>
<gene>
    <name evidence="14" type="primary">folK</name>
    <name evidence="14" type="ORF">D2T33_05050</name>
</gene>
<keyword evidence="5 14" id="KW-0808">Transferase</keyword>
<dbReference type="PANTHER" id="PTHR43071:SF1">
    <property type="entry name" value="2-AMINO-4-HYDROXY-6-HYDROXYMETHYLDIHYDROPTERIDINE PYROPHOSPHOKINASE"/>
    <property type="match status" value="1"/>
</dbReference>
<dbReference type="InterPro" id="IPR000550">
    <property type="entry name" value="Hppk"/>
</dbReference>
<evidence type="ECO:0000256" key="1">
    <source>
        <dbReference type="ARBA" id="ARBA00005051"/>
    </source>
</evidence>
<dbReference type="GO" id="GO:0005524">
    <property type="term" value="F:ATP binding"/>
    <property type="evidence" value="ECO:0007669"/>
    <property type="project" value="UniProtKB-KW"/>
</dbReference>
<feature type="domain" description="7,8-dihydro-6-hydroxymethylpterin-pyrophosphokinase" evidence="13">
    <location>
        <begin position="10"/>
        <end position="162"/>
    </location>
</feature>
<accession>A0A443IZK7</accession>
<evidence type="ECO:0000259" key="13">
    <source>
        <dbReference type="Pfam" id="PF01288"/>
    </source>
</evidence>
<keyword evidence="6" id="KW-0547">Nucleotide-binding</keyword>
<sequence>MFRDCNMFLIALGANLSSDAGAPARTLTAALSRLDDDGFTLSAVSRFYRSPAFPAGSGPDYVNACAALKAAPGLTPETVLAALHRVEDGLGRVRTERWQARRIDLDLIAAGDALLPDAETHRSWRDLPLARQMREVPAMPIVPHPRLQDRAFVLIPLAEIAPHWRHPVIGKTVQEMLDALPEDEKAGLTPLSAPFGED</sequence>
<evidence type="ECO:0000256" key="12">
    <source>
        <dbReference type="ARBA" id="ARBA00033413"/>
    </source>
</evidence>
<reference evidence="14 15" key="1">
    <citation type="submission" date="2019-01" db="EMBL/GenBank/DDBJ databases">
        <title>Sinorhodobacter populi sp. nov. isolated from the symptomatic bark tissue of Populus euramericana canker.</title>
        <authorList>
            <person name="Xu G."/>
        </authorList>
    </citation>
    <scope>NUCLEOTIDE SEQUENCE [LARGE SCALE GENOMIC DNA]</scope>
    <source>
        <strain evidence="14 15">2D-5</strain>
    </source>
</reference>
<dbReference type="AlphaFoldDB" id="A0A443IZK7"/>
<dbReference type="PANTHER" id="PTHR43071">
    <property type="entry name" value="2-AMINO-4-HYDROXY-6-HYDROXYMETHYLDIHYDROPTERIDINE PYROPHOSPHOKINASE"/>
    <property type="match status" value="1"/>
</dbReference>
<keyword evidence="7 14" id="KW-0418">Kinase</keyword>
<keyword evidence="9" id="KW-0289">Folate biosynthesis</keyword>
<dbReference type="NCBIfam" id="TIGR01498">
    <property type="entry name" value="folK"/>
    <property type="match status" value="1"/>
</dbReference>
<name>A0A443IZK7_9RHOB</name>
<evidence type="ECO:0000256" key="4">
    <source>
        <dbReference type="ARBA" id="ARBA00016218"/>
    </source>
</evidence>
<keyword evidence="15" id="KW-1185">Reference proteome</keyword>
<dbReference type="SUPFAM" id="SSF55083">
    <property type="entry name" value="6-hydroxymethyl-7,8-dihydropterin pyrophosphokinase, HPPK"/>
    <property type="match status" value="1"/>
</dbReference>
<evidence type="ECO:0000313" key="15">
    <source>
        <dbReference type="Proteomes" id="UP000285710"/>
    </source>
</evidence>
<dbReference type="EC" id="2.7.6.3" evidence="3"/>
<dbReference type="GO" id="GO:0046654">
    <property type="term" value="P:tetrahydrofolate biosynthetic process"/>
    <property type="evidence" value="ECO:0007669"/>
    <property type="project" value="UniProtKB-UniPathway"/>
</dbReference>
<protein>
    <recommendedName>
        <fullName evidence="4">2-amino-4-hydroxy-6-hydroxymethyldihydropteridine pyrophosphokinase</fullName>
        <ecNumber evidence="3">2.7.6.3</ecNumber>
    </recommendedName>
    <alternativeName>
        <fullName evidence="11">6-hydroxymethyl-7,8-dihydropterin pyrophosphokinase</fullName>
    </alternativeName>
    <alternativeName>
        <fullName evidence="12">7,8-dihydro-6-hydroxymethylpterin-pyrophosphokinase</fullName>
    </alternativeName>
</protein>
<evidence type="ECO:0000256" key="11">
    <source>
        <dbReference type="ARBA" id="ARBA00029766"/>
    </source>
</evidence>
<comment type="pathway">
    <text evidence="1">Cofactor biosynthesis; tetrahydrofolate biosynthesis; 2-amino-4-hydroxy-6-hydroxymethyl-7,8-dihydropteridine diphosphate from 7,8-dihydroneopterin triphosphate: step 4/4.</text>
</comment>
<evidence type="ECO:0000256" key="3">
    <source>
        <dbReference type="ARBA" id="ARBA00013253"/>
    </source>
</evidence>